<dbReference type="HOGENOM" id="CLU_076312_4_1_11"/>
<feature type="region of interest" description="Disordered" evidence="1">
    <location>
        <begin position="1"/>
        <end position="35"/>
    </location>
</feature>
<dbReference type="STRING" id="1907.SGLAU_21075"/>
<dbReference type="Gene3D" id="3.90.1570.10">
    <property type="entry name" value="tt1808, chain A"/>
    <property type="match status" value="1"/>
</dbReference>
<dbReference type="PANTHER" id="PTHR35400">
    <property type="entry name" value="SLR1083 PROTEIN"/>
    <property type="match status" value="1"/>
</dbReference>
<feature type="domain" description="Putative restriction endonuclease" evidence="2">
    <location>
        <begin position="61"/>
        <end position="223"/>
    </location>
</feature>
<dbReference type="SUPFAM" id="SSF52980">
    <property type="entry name" value="Restriction endonuclease-like"/>
    <property type="match status" value="1"/>
</dbReference>
<organism evidence="3 4">
    <name type="scientific">Streptomyces glaucescens</name>
    <dbReference type="NCBI Taxonomy" id="1907"/>
    <lineage>
        <taxon>Bacteria</taxon>
        <taxon>Bacillati</taxon>
        <taxon>Actinomycetota</taxon>
        <taxon>Actinomycetes</taxon>
        <taxon>Kitasatosporales</taxon>
        <taxon>Streptomycetaceae</taxon>
        <taxon>Streptomyces</taxon>
    </lineage>
</organism>
<keyword evidence="4" id="KW-1185">Reference proteome</keyword>
<dbReference type="AlphaFoldDB" id="A0A089XAA3"/>
<dbReference type="InterPro" id="IPR008538">
    <property type="entry name" value="Uma2"/>
</dbReference>
<feature type="compositionally biased region" description="Basic and acidic residues" evidence="1">
    <location>
        <begin position="1"/>
        <end position="11"/>
    </location>
</feature>
<reference evidence="4" key="1">
    <citation type="journal article" date="2015" name="J. Biotechnol.">
        <title>Complete genome sequence of the actinobacterium Streptomyces glaucescens GLA.O (DSM 40922) consisting of a linear chromosome and one linear plasmid.</title>
        <authorList>
            <person name="Ortseifen V."/>
            <person name="Winkler A."/>
            <person name="Albersmeier A."/>
            <person name="Wendler S."/>
            <person name="Puhler A."/>
            <person name="Kalinowski J."/>
            <person name="Ruckert C."/>
        </authorList>
    </citation>
    <scope>NUCLEOTIDE SEQUENCE [LARGE SCALE GENOMIC DNA]</scope>
    <source>
        <strain evidence="4">DSM 40922 / GLA O</strain>
    </source>
</reference>
<gene>
    <name evidence="3" type="ORF">SGLAU_21075</name>
</gene>
<dbReference type="Proteomes" id="UP000029482">
    <property type="component" value="Chromosome"/>
</dbReference>
<protein>
    <recommendedName>
        <fullName evidence="2">Putative restriction endonuclease domain-containing protein</fullName>
    </recommendedName>
</protein>
<evidence type="ECO:0000256" key="1">
    <source>
        <dbReference type="SAM" id="MobiDB-lite"/>
    </source>
</evidence>
<evidence type="ECO:0000313" key="4">
    <source>
        <dbReference type="Proteomes" id="UP000029482"/>
    </source>
</evidence>
<dbReference type="Pfam" id="PF05685">
    <property type="entry name" value="Uma2"/>
    <property type="match status" value="1"/>
</dbReference>
<dbReference type="CDD" id="cd06260">
    <property type="entry name" value="DUF820-like"/>
    <property type="match status" value="1"/>
</dbReference>
<evidence type="ECO:0000259" key="2">
    <source>
        <dbReference type="Pfam" id="PF05685"/>
    </source>
</evidence>
<dbReference type="EMBL" id="CP009438">
    <property type="protein sequence ID" value="AIS00169.1"/>
    <property type="molecule type" value="Genomic_DNA"/>
</dbReference>
<dbReference type="KEGG" id="sgu:SGLAU_21075"/>
<dbReference type="eggNOG" id="COG4636">
    <property type="taxonomic scope" value="Bacteria"/>
</dbReference>
<proteinExistence type="predicted"/>
<dbReference type="InterPro" id="IPR012296">
    <property type="entry name" value="Nuclease_put_TT1808"/>
</dbReference>
<dbReference type="InterPro" id="IPR011335">
    <property type="entry name" value="Restrct_endonuc-II-like"/>
</dbReference>
<sequence>MTDPRDSRGPLEPDAVNSRTSGSEGAGGRQRPPATRLSALTVSHDPEQGWDDLVRFWEEMEWPEGSKVEIIEGIVTVSPAPASRHNVIAERIQRRLYSVIPEDLGIFQTQAIAVPSRLGMLIPDLLVAPVQECAETDSHLPAALAELVVEVTSKSNARHDRVSKPAAYATAGIPLYLLVDRWAPGGPTVTLYGEPKGDVYRVLSAVKSGDPIKLPEPFGLTLDTGEFPTE</sequence>
<evidence type="ECO:0000313" key="3">
    <source>
        <dbReference type="EMBL" id="AIS00169.1"/>
    </source>
</evidence>
<dbReference type="PANTHER" id="PTHR35400:SF3">
    <property type="entry name" value="SLL1072 PROTEIN"/>
    <property type="match status" value="1"/>
</dbReference>
<name>A0A089XAA3_STRGA</name>
<accession>A0A089XAA3</accession>